<reference evidence="1" key="1">
    <citation type="submission" date="2018-02" db="EMBL/GenBank/DDBJ databases">
        <title>Rhizophora mucronata_Transcriptome.</title>
        <authorList>
            <person name="Meera S.P."/>
            <person name="Sreeshan A."/>
            <person name="Augustine A."/>
        </authorList>
    </citation>
    <scope>NUCLEOTIDE SEQUENCE</scope>
    <source>
        <tissue evidence="1">Leaf</tissue>
    </source>
</reference>
<proteinExistence type="predicted"/>
<evidence type="ECO:0000313" key="1">
    <source>
        <dbReference type="EMBL" id="MBX72050.1"/>
    </source>
</evidence>
<dbReference type="EMBL" id="GGEC01091566">
    <property type="protein sequence ID" value="MBX72050.1"/>
    <property type="molecule type" value="Transcribed_RNA"/>
</dbReference>
<sequence length="17" mass="2208">MRCILNNFFFFFFLFSN</sequence>
<dbReference type="AlphaFoldDB" id="A0A2P2QYH9"/>
<protein>
    <submittedName>
        <fullName evidence="1">Uncharacterized protein</fullName>
    </submittedName>
</protein>
<name>A0A2P2QYH9_RHIMU</name>
<accession>A0A2P2QYH9</accession>
<organism evidence="1">
    <name type="scientific">Rhizophora mucronata</name>
    <name type="common">Asiatic mangrove</name>
    <dbReference type="NCBI Taxonomy" id="61149"/>
    <lineage>
        <taxon>Eukaryota</taxon>
        <taxon>Viridiplantae</taxon>
        <taxon>Streptophyta</taxon>
        <taxon>Embryophyta</taxon>
        <taxon>Tracheophyta</taxon>
        <taxon>Spermatophyta</taxon>
        <taxon>Magnoliopsida</taxon>
        <taxon>eudicotyledons</taxon>
        <taxon>Gunneridae</taxon>
        <taxon>Pentapetalae</taxon>
        <taxon>rosids</taxon>
        <taxon>fabids</taxon>
        <taxon>Malpighiales</taxon>
        <taxon>Rhizophoraceae</taxon>
        <taxon>Rhizophora</taxon>
    </lineage>
</organism>